<comment type="caution">
    <text evidence="10">The sequence shown here is derived from an EMBL/GenBank/DDBJ whole genome shotgun (WGS) entry which is preliminary data.</text>
</comment>
<keyword evidence="4" id="KW-0378">Hydrolase</keyword>
<accession>A0A646KSH4</accession>
<dbReference type="GO" id="GO:0004252">
    <property type="term" value="F:serine-type endopeptidase activity"/>
    <property type="evidence" value="ECO:0007669"/>
    <property type="project" value="InterPro"/>
</dbReference>
<protein>
    <submittedName>
        <fullName evidence="10">Rhomboid family intramembrane serine protease</fullName>
    </submittedName>
</protein>
<dbReference type="Gene3D" id="1.20.1540.10">
    <property type="entry name" value="Rhomboid-like"/>
    <property type="match status" value="1"/>
</dbReference>
<dbReference type="SUPFAM" id="SSF57845">
    <property type="entry name" value="B-box zinc-binding domain"/>
    <property type="match status" value="1"/>
</dbReference>
<comment type="similarity">
    <text evidence="2">Belongs to the peptidase S54 family.</text>
</comment>
<feature type="transmembrane region" description="Helical" evidence="8">
    <location>
        <begin position="278"/>
        <end position="300"/>
    </location>
</feature>
<feature type="compositionally biased region" description="Low complexity" evidence="7">
    <location>
        <begin position="1"/>
        <end position="19"/>
    </location>
</feature>
<reference evidence="10 11" key="1">
    <citation type="submission" date="2019-05" db="EMBL/GenBank/DDBJ databases">
        <title>Comparative genomics and metabolomics analyses of clavulanic acid producing Streptomyces species provides insight into specialized metabolism and evolution of beta-lactam biosynthetic gene clusters.</title>
        <authorList>
            <person name="Moore M.A."/>
            <person name="Cruz-Morales P."/>
            <person name="Barona Gomez F."/>
            <person name="Kapil T."/>
        </authorList>
    </citation>
    <scope>NUCLEOTIDE SEQUENCE [LARGE SCALE GENOMIC DNA]</scope>
    <source>
        <strain evidence="10 11">NRRL 5741</strain>
    </source>
</reference>
<evidence type="ECO:0000256" key="2">
    <source>
        <dbReference type="ARBA" id="ARBA00009045"/>
    </source>
</evidence>
<evidence type="ECO:0000313" key="10">
    <source>
        <dbReference type="EMBL" id="MQT05038.1"/>
    </source>
</evidence>
<dbReference type="PANTHER" id="PTHR43731">
    <property type="entry name" value="RHOMBOID PROTEASE"/>
    <property type="match status" value="1"/>
</dbReference>
<dbReference type="PANTHER" id="PTHR43731:SF14">
    <property type="entry name" value="PRESENILIN-ASSOCIATED RHOMBOID-LIKE PROTEIN, MITOCHONDRIAL"/>
    <property type="match status" value="1"/>
</dbReference>
<dbReference type="RefSeq" id="WP_153526291.1">
    <property type="nucleotide sequence ID" value="NZ_JBEPDZ010000002.1"/>
</dbReference>
<dbReference type="Pfam" id="PF01694">
    <property type="entry name" value="Rhomboid"/>
    <property type="match status" value="1"/>
</dbReference>
<evidence type="ECO:0000256" key="6">
    <source>
        <dbReference type="ARBA" id="ARBA00023136"/>
    </source>
</evidence>
<dbReference type="SUPFAM" id="SSF144091">
    <property type="entry name" value="Rhomboid-like"/>
    <property type="match status" value="1"/>
</dbReference>
<keyword evidence="3 8" id="KW-0812">Transmembrane</keyword>
<dbReference type="GO" id="GO:0006508">
    <property type="term" value="P:proteolysis"/>
    <property type="evidence" value="ECO:0007669"/>
    <property type="project" value="UniProtKB-KW"/>
</dbReference>
<dbReference type="AlphaFoldDB" id="A0A646KSH4"/>
<comment type="subcellular location">
    <subcellularLocation>
        <location evidence="1">Membrane</location>
        <topology evidence="1">Multi-pass membrane protein</topology>
    </subcellularLocation>
</comment>
<evidence type="ECO:0000256" key="7">
    <source>
        <dbReference type="SAM" id="MobiDB-lite"/>
    </source>
</evidence>
<keyword evidence="10" id="KW-0645">Protease</keyword>
<dbReference type="Proteomes" id="UP000419138">
    <property type="component" value="Unassembled WGS sequence"/>
</dbReference>
<name>A0A646KSH4_STRJU</name>
<feature type="domain" description="Peptidase S54 rhomboid" evidence="9">
    <location>
        <begin position="137"/>
        <end position="267"/>
    </location>
</feature>
<feature type="transmembrane region" description="Helical" evidence="8">
    <location>
        <begin position="203"/>
        <end position="221"/>
    </location>
</feature>
<evidence type="ECO:0000256" key="4">
    <source>
        <dbReference type="ARBA" id="ARBA00022801"/>
    </source>
</evidence>
<gene>
    <name evidence="10" type="ORF">FF041_34355</name>
</gene>
<organism evidence="10 11">
    <name type="scientific">Streptomyces jumonjinensis</name>
    <dbReference type="NCBI Taxonomy" id="1945"/>
    <lineage>
        <taxon>Bacteria</taxon>
        <taxon>Bacillati</taxon>
        <taxon>Actinomycetota</taxon>
        <taxon>Actinomycetes</taxon>
        <taxon>Kitasatosporales</taxon>
        <taxon>Streptomycetaceae</taxon>
        <taxon>Streptomyces</taxon>
    </lineage>
</organism>
<evidence type="ECO:0000259" key="9">
    <source>
        <dbReference type="Pfam" id="PF01694"/>
    </source>
</evidence>
<keyword evidence="6 8" id="KW-0472">Membrane</keyword>
<evidence type="ECO:0000256" key="5">
    <source>
        <dbReference type="ARBA" id="ARBA00022989"/>
    </source>
</evidence>
<feature type="transmembrane region" description="Helical" evidence="8">
    <location>
        <begin position="87"/>
        <end position="108"/>
    </location>
</feature>
<feature type="transmembrane region" description="Helical" evidence="8">
    <location>
        <begin position="228"/>
        <end position="248"/>
    </location>
</feature>
<dbReference type="InterPro" id="IPR035952">
    <property type="entry name" value="Rhomboid-like_sf"/>
</dbReference>
<dbReference type="InterPro" id="IPR022764">
    <property type="entry name" value="Peptidase_S54_rhomboid_dom"/>
</dbReference>
<evidence type="ECO:0000256" key="3">
    <source>
        <dbReference type="ARBA" id="ARBA00022692"/>
    </source>
</evidence>
<feature type="transmembrane region" description="Helical" evidence="8">
    <location>
        <begin position="254"/>
        <end position="271"/>
    </location>
</feature>
<feature type="region of interest" description="Disordered" evidence="7">
    <location>
        <begin position="1"/>
        <end position="23"/>
    </location>
</feature>
<evidence type="ECO:0000256" key="1">
    <source>
        <dbReference type="ARBA" id="ARBA00004141"/>
    </source>
</evidence>
<dbReference type="InterPro" id="IPR050925">
    <property type="entry name" value="Rhomboid_protease_S54"/>
</dbReference>
<dbReference type="GO" id="GO:0016020">
    <property type="term" value="C:membrane"/>
    <property type="evidence" value="ECO:0007669"/>
    <property type="project" value="UniProtKB-SubCell"/>
</dbReference>
<evidence type="ECO:0000256" key="8">
    <source>
        <dbReference type="SAM" id="Phobius"/>
    </source>
</evidence>
<dbReference type="CDD" id="cd19756">
    <property type="entry name" value="Bbox2"/>
    <property type="match status" value="1"/>
</dbReference>
<dbReference type="EMBL" id="VCLA01000197">
    <property type="protein sequence ID" value="MQT05038.1"/>
    <property type="molecule type" value="Genomic_DNA"/>
</dbReference>
<sequence length="302" mass="31747">MDQAPGSPQEPQGSPGAPGLPSCYRHPGRETGISCTRCERPICPECMVSASVGFQCPECVRDGSGTGHAPGANRPRTIAGGTIADDAFLVTKVLIGINIAVFALVLVLGERFVAQIELIGLARNPQLGFEVVGVADGQWYRLITAVFLHEELPHILFNLLGLWFLGRIVEPALGRSRFIALYLLSGLGGSALAYLLAAPNQPSLGASGAIFGLMGAFVVLARRSNLDMRPVAIILAISLVLTFARPGISWEGHIGGLVTGVLLTLGMVYAPRERRLPVQIAVSAAVLLAIVVTVAVRTAALT</sequence>
<dbReference type="OrthoDB" id="9807874at2"/>
<keyword evidence="5 8" id="KW-1133">Transmembrane helix</keyword>
<proteinExistence type="inferred from homology"/>
<keyword evidence="11" id="KW-1185">Reference proteome</keyword>
<evidence type="ECO:0000313" key="11">
    <source>
        <dbReference type="Proteomes" id="UP000419138"/>
    </source>
</evidence>
<feature type="transmembrane region" description="Helical" evidence="8">
    <location>
        <begin position="178"/>
        <end position="197"/>
    </location>
</feature>